<feature type="domain" description="ChsH2 C-terminal OB-fold" evidence="1">
    <location>
        <begin position="48"/>
        <end position="106"/>
    </location>
</feature>
<evidence type="ECO:0000259" key="1">
    <source>
        <dbReference type="Pfam" id="PF01796"/>
    </source>
</evidence>
<protein>
    <recommendedName>
        <fullName evidence="5">DNA-binding protein</fullName>
    </recommendedName>
</protein>
<sequence>MPETPYTDPFWAALADGDFLIHRCEECQSTYFPPGPVCPHCQSTAVEWEASTGAGTLFSFTRQHATAPGFDDQLLVGVVDLDDGPRVLAAIDGSFDDLEIGDRMQLEPTEYDQKFDRERLEDAPFFVAVPR</sequence>
<proteinExistence type="predicted"/>
<geneLocation type="plasmid" evidence="3 4">
    <name>unnamed2</name>
</geneLocation>
<dbReference type="EMBL" id="CP045490">
    <property type="protein sequence ID" value="QFU84694.1"/>
    <property type="molecule type" value="Genomic_DNA"/>
</dbReference>
<evidence type="ECO:0008006" key="5">
    <source>
        <dbReference type="Google" id="ProtNLM"/>
    </source>
</evidence>
<evidence type="ECO:0000313" key="4">
    <source>
        <dbReference type="Proteomes" id="UP000326170"/>
    </source>
</evidence>
<keyword evidence="4" id="KW-1185">Reference proteome</keyword>
<organism evidence="3 4">
    <name type="scientific">Natronorubrum aibiense</name>
    <dbReference type="NCBI Taxonomy" id="348826"/>
    <lineage>
        <taxon>Archaea</taxon>
        <taxon>Methanobacteriati</taxon>
        <taxon>Methanobacteriota</taxon>
        <taxon>Stenosarchaea group</taxon>
        <taxon>Halobacteria</taxon>
        <taxon>Halobacteriales</taxon>
        <taxon>Natrialbaceae</taxon>
        <taxon>Natronorubrum</taxon>
    </lineage>
</organism>
<keyword evidence="3" id="KW-0614">Plasmid</keyword>
<feature type="domain" description="ChsH2 rubredoxin-like zinc ribbon" evidence="2">
    <location>
        <begin position="11"/>
        <end position="47"/>
    </location>
</feature>
<evidence type="ECO:0000259" key="2">
    <source>
        <dbReference type="Pfam" id="PF12172"/>
    </source>
</evidence>
<gene>
    <name evidence="3" type="ORF">GCU68_19430</name>
</gene>
<dbReference type="InterPro" id="IPR002878">
    <property type="entry name" value="ChsH2_C"/>
</dbReference>
<dbReference type="PANTHER" id="PTHR34075">
    <property type="entry name" value="BLR3430 PROTEIN"/>
    <property type="match status" value="1"/>
</dbReference>
<evidence type="ECO:0000313" key="3">
    <source>
        <dbReference type="EMBL" id="QFU84694.1"/>
    </source>
</evidence>
<dbReference type="InterPro" id="IPR052513">
    <property type="entry name" value="Thioester_dehydratase-like"/>
</dbReference>
<dbReference type="SUPFAM" id="SSF50249">
    <property type="entry name" value="Nucleic acid-binding proteins"/>
    <property type="match status" value="1"/>
</dbReference>
<dbReference type="AlphaFoldDB" id="A0A5P9P9B8"/>
<name>A0A5P9P9B8_9EURY</name>
<dbReference type="GeneID" id="42303232"/>
<reference evidence="3 4" key="1">
    <citation type="journal article" date="2007" name="Int. J. Syst. Evol. Microbiol.">
        <title>Natronorubrum sulfidifaciens sp. nov., an extremely haloalkaliphilic archaeon isolated from Aiding salt lake in Xin-Jiang, China.</title>
        <authorList>
            <person name="Cui H.L."/>
            <person name="Tohty D."/>
            <person name="Liu H.C."/>
            <person name="Liu S.J."/>
            <person name="Oren A."/>
            <person name="Zhou P.J."/>
        </authorList>
    </citation>
    <scope>NUCLEOTIDE SEQUENCE [LARGE SCALE GENOMIC DNA]</scope>
    <source>
        <strain evidence="3 4">7-3</strain>
        <plasmid evidence="3">unnamed2</plasmid>
    </source>
</reference>
<dbReference type="RefSeq" id="WP_152944253.1">
    <property type="nucleotide sequence ID" value="NZ_CP045490.1"/>
</dbReference>
<dbReference type="InterPro" id="IPR012340">
    <property type="entry name" value="NA-bd_OB-fold"/>
</dbReference>
<dbReference type="OrthoDB" id="9573at2157"/>
<dbReference type="Gene3D" id="6.10.30.10">
    <property type="match status" value="1"/>
</dbReference>
<dbReference type="PANTHER" id="PTHR34075:SF5">
    <property type="entry name" value="BLR3430 PROTEIN"/>
    <property type="match status" value="1"/>
</dbReference>
<dbReference type="Pfam" id="PF12172">
    <property type="entry name" value="zf-ChsH2"/>
    <property type="match status" value="1"/>
</dbReference>
<accession>A0A5P9P9B8</accession>
<dbReference type="Proteomes" id="UP000326170">
    <property type="component" value="Plasmid unnamed2"/>
</dbReference>
<dbReference type="KEGG" id="nas:GCU68_19430"/>
<dbReference type="Pfam" id="PF01796">
    <property type="entry name" value="OB_ChsH2_C"/>
    <property type="match status" value="1"/>
</dbReference>
<dbReference type="InterPro" id="IPR022002">
    <property type="entry name" value="ChsH2_Znr"/>
</dbReference>